<evidence type="ECO:0000313" key="2">
    <source>
        <dbReference type="EMBL" id="SMD45705.1"/>
    </source>
</evidence>
<organism evidence="2 3">
    <name type="scientific">Aquiflexum balticum DSM 16537</name>
    <dbReference type="NCBI Taxonomy" id="758820"/>
    <lineage>
        <taxon>Bacteria</taxon>
        <taxon>Pseudomonadati</taxon>
        <taxon>Bacteroidota</taxon>
        <taxon>Cytophagia</taxon>
        <taxon>Cytophagales</taxon>
        <taxon>Cyclobacteriaceae</taxon>
        <taxon>Aquiflexum</taxon>
    </lineage>
</organism>
<dbReference type="STRING" id="758820.SAMN00777080_4366"/>
<dbReference type="Proteomes" id="UP000192333">
    <property type="component" value="Chromosome I"/>
</dbReference>
<dbReference type="AlphaFoldDB" id="A0A1W2H9X8"/>
<dbReference type="OrthoDB" id="740398at2"/>
<sequence>MFVRRKKNSSGSFSIQIIQKVGRINKVVKSFGSSLDAVELDILERQAQLEIERIQGQTYLFSNDRDSSLKSILSNVGNNQIELVGPDNILGRVYESMGYHKIGGDDLFRDLVMSRLVYPGSKLKTVDYLSRFKNKEVSVYSIYRYMDKIHKEFKEDIEKITFKHFEKILGGHIGIVFYDMTTLFFEAPDEDDLRKIGYSKDGKHQHPQIKLGLLVGSEGYPLGYDIFEGSTYEGYTLIPVLENIQKKFSIGKPIVIADAGLLSGANIKALISHGYKFVLGGKIRNESKEIKDSIQELEITEDNPGEVKKDGYRLVVSFSEKRLKKDAHNRKKGLEKLEKKVKNGKIDKSSINNRGYNKYLKLESEIKVAIDYSKYQLDARWDGLKGYLTNTDMKAREVIAAYGNLWQIEKAFRISKTDIRIRPIYHRIPERIQTHICICFVSYAVFKEMERLLKKRKVSFSANRAIELTKNMYQIRVFLPDSKTYTTVPLKPTQEQQELISAIMKT</sequence>
<protein>
    <submittedName>
        <fullName evidence="2">Transposase</fullName>
    </submittedName>
</protein>
<feature type="domain" description="Transposase IS4-like" evidence="1">
    <location>
        <begin position="196"/>
        <end position="443"/>
    </location>
</feature>
<dbReference type="Pfam" id="PF01609">
    <property type="entry name" value="DDE_Tnp_1"/>
    <property type="match status" value="1"/>
</dbReference>
<dbReference type="PANTHER" id="PTHR34614:SF2">
    <property type="entry name" value="TRANSPOSASE IS4-LIKE DOMAIN-CONTAINING PROTEIN"/>
    <property type="match status" value="1"/>
</dbReference>
<name>A0A1W2H9X8_9BACT</name>
<proteinExistence type="predicted"/>
<dbReference type="EMBL" id="LT838813">
    <property type="protein sequence ID" value="SMD45705.1"/>
    <property type="molecule type" value="Genomic_DNA"/>
</dbReference>
<dbReference type="InterPro" id="IPR012337">
    <property type="entry name" value="RNaseH-like_sf"/>
</dbReference>
<dbReference type="InterPro" id="IPR002559">
    <property type="entry name" value="Transposase_11"/>
</dbReference>
<dbReference type="GO" id="GO:0003677">
    <property type="term" value="F:DNA binding"/>
    <property type="evidence" value="ECO:0007669"/>
    <property type="project" value="InterPro"/>
</dbReference>
<dbReference type="GO" id="GO:0006313">
    <property type="term" value="P:DNA transposition"/>
    <property type="evidence" value="ECO:0007669"/>
    <property type="project" value="InterPro"/>
</dbReference>
<dbReference type="SUPFAM" id="SSF53098">
    <property type="entry name" value="Ribonuclease H-like"/>
    <property type="match status" value="1"/>
</dbReference>
<dbReference type="InterPro" id="IPR047654">
    <property type="entry name" value="IS1634_transpos"/>
</dbReference>
<dbReference type="GO" id="GO:0004803">
    <property type="term" value="F:transposase activity"/>
    <property type="evidence" value="ECO:0007669"/>
    <property type="project" value="InterPro"/>
</dbReference>
<reference evidence="3" key="1">
    <citation type="submission" date="2017-04" db="EMBL/GenBank/DDBJ databases">
        <authorList>
            <person name="Varghese N."/>
            <person name="Submissions S."/>
        </authorList>
    </citation>
    <scope>NUCLEOTIDE SEQUENCE [LARGE SCALE GENOMIC DNA]</scope>
    <source>
        <strain evidence="3">DSM 16537</strain>
    </source>
</reference>
<dbReference type="NCBIfam" id="NF033559">
    <property type="entry name" value="transpos_IS1634"/>
    <property type="match status" value="1"/>
</dbReference>
<keyword evidence="3" id="KW-1185">Reference proteome</keyword>
<dbReference type="PANTHER" id="PTHR34614">
    <property type="match status" value="1"/>
</dbReference>
<evidence type="ECO:0000313" key="3">
    <source>
        <dbReference type="Proteomes" id="UP000192333"/>
    </source>
</evidence>
<evidence type="ECO:0000259" key="1">
    <source>
        <dbReference type="Pfam" id="PF01609"/>
    </source>
</evidence>
<gene>
    <name evidence="2" type="ORF">SAMN00777080_4366</name>
</gene>
<accession>A0A1W2H9X8</accession>